<keyword evidence="1" id="KW-0812">Transmembrane</keyword>
<keyword evidence="1" id="KW-1133">Transmembrane helix</keyword>
<name>A0A0G0T3H3_9BACT</name>
<evidence type="ECO:0000313" key="2">
    <source>
        <dbReference type="EMBL" id="KKR32387.1"/>
    </source>
</evidence>
<proteinExistence type="predicted"/>
<protein>
    <submittedName>
        <fullName evidence="2">Uncharacterized protein</fullName>
    </submittedName>
</protein>
<dbReference type="AlphaFoldDB" id="A0A0G0T3H3"/>
<keyword evidence="1" id="KW-0472">Membrane</keyword>
<evidence type="ECO:0000313" key="3">
    <source>
        <dbReference type="Proteomes" id="UP000034539"/>
    </source>
</evidence>
<organism evidence="2 3">
    <name type="scientific">Candidatus Gottesmanbacteria bacterium GW2011_GWC2_39_8</name>
    <dbReference type="NCBI Taxonomy" id="1618450"/>
    <lineage>
        <taxon>Bacteria</taxon>
        <taxon>Candidatus Gottesmaniibacteriota</taxon>
    </lineage>
</organism>
<feature type="transmembrane region" description="Helical" evidence="1">
    <location>
        <begin position="395"/>
        <end position="418"/>
    </location>
</feature>
<feature type="transmembrane region" description="Helical" evidence="1">
    <location>
        <begin position="460"/>
        <end position="486"/>
    </location>
</feature>
<reference evidence="2 3" key="1">
    <citation type="journal article" date="2015" name="Nature">
        <title>rRNA introns, odd ribosomes, and small enigmatic genomes across a large radiation of phyla.</title>
        <authorList>
            <person name="Brown C.T."/>
            <person name="Hug L.A."/>
            <person name="Thomas B.C."/>
            <person name="Sharon I."/>
            <person name="Castelle C.J."/>
            <person name="Singh A."/>
            <person name="Wilkins M.J."/>
            <person name="Williams K.H."/>
            <person name="Banfield J.F."/>
        </authorList>
    </citation>
    <scope>NUCLEOTIDE SEQUENCE [LARGE SCALE GENOMIC DNA]</scope>
</reference>
<feature type="transmembrane region" description="Helical" evidence="1">
    <location>
        <begin position="492"/>
        <end position="510"/>
    </location>
</feature>
<dbReference type="Proteomes" id="UP000034539">
    <property type="component" value="Unassembled WGS sequence"/>
</dbReference>
<sequence length="590" mass="68023">MSNVSPIENQNFHDAGGIVDNILNVTFYIKYFNQRPKNVKIQVVDTPITQSVDLQSQGLNLGLSKYSEALIKTFILGTPKPPPANIPKLIVSQTVSFAAFLYEKMRNAIEYREEHLIRRAAIERILKRRLVLNANGKGIADNLIKELLWARYMENNSVPEEMIPTVQGIIDKYFYLRNEITGGRPEKEKTGLTLFIMELLSAEIEERLAPNPRREAFTNYVYQVLRPKVAFWEKPEEEKDIQVYIAVERSFAKSDPPLIRYHLFRLLLPDFINMTWQDVDRILPKFYDIYKAIEKEFYHPLGEQLRRFVKKNLAPFLILRDLFEANPNNISEILHDDAKLKFKTDEICRKKYQETGAKLRRAGVRSFIYIVLTKIIFAVAIEVPVDIYLTGRIAYLPVAVNLFFPALVMAAIVSLVGVPGQDNTKRIYEHLKTILVEDPDDPVASHDKLVLGRTARQTSAFLTVGFSLVYALAFVFSFGTIFYILSSLGFNLASQTVFIFFLTLVTFFGYRIRQISTEYQVMDKEGALSPLGDFFLLPILGVGKWLSGEISRLNLFIFIFDFIIEAPFKALFEVLEEWFHFVRVKKEEMV</sequence>
<comment type="caution">
    <text evidence="2">The sequence shown here is derived from an EMBL/GenBank/DDBJ whole genome shotgun (WGS) entry which is preliminary data.</text>
</comment>
<gene>
    <name evidence="2" type="ORF">UT63_C0045G0004</name>
</gene>
<evidence type="ECO:0000256" key="1">
    <source>
        <dbReference type="SAM" id="Phobius"/>
    </source>
</evidence>
<feature type="transmembrane region" description="Helical" evidence="1">
    <location>
        <begin position="367"/>
        <end position="389"/>
    </location>
</feature>
<accession>A0A0G0T3H3</accession>
<dbReference type="EMBL" id="LBXN01000045">
    <property type="protein sequence ID" value="KKR32387.1"/>
    <property type="molecule type" value="Genomic_DNA"/>
</dbReference>